<keyword evidence="2" id="KW-1185">Reference proteome</keyword>
<gene>
    <name evidence="1" type="ordered locus">CHY_1936</name>
</gene>
<dbReference type="AlphaFoldDB" id="Q3AAS9"/>
<dbReference type="Proteomes" id="UP000002706">
    <property type="component" value="Chromosome"/>
</dbReference>
<protein>
    <submittedName>
        <fullName evidence="1">Uncharacterized protein</fullName>
    </submittedName>
</protein>
<dbReference type="InParanoid" id="Q3AAS9"/>
<name>Q3AAS9_CARHZ</name>
<organism evidence="1 2">
    <name type="scientific">Carboxydothermus hydrogenoformans (strain ATCC BAA-161 / DSM 6008 / Z-2901)</name>
    <dbReference type="NCBI Taxonomy" id="246194"/>
    <lineage>
        <taxon>Bacteria</taxon>
        <taxon>Bacillati</taxon>
        <taxon>Bacillota</taxon>
        <taxon>Clostridia</taxon>
        <taxon>Thermoanaerobacterales</taxon>
        <taxon>Thermoanaerobacteraceae</taxon>
        <taxon>Carboxydothermus</taxon>
    </lineage>
</organism>
<evidence type="ECO:0000313" key="1">
    <source>
        <dbReference type="EMBL" id="ABB15060.1"/>
    </source>
</evidence>
<evidence type="ECO:0000313" key="2">
    <source>
        <dbReference type="Proteomes" id="UP000002706"/>
    </source>
</evidence>
<sequence length="42" mass="4875">MVFAFFLKNPAGIFTLSSGNLTKAIKKSFKEGYRERSYYCLF</sequence>
<accession>Q3AAS9</accession>
<proteinExistence type="predicted"/>
<dbReference type="EMBL" id="CP000141">
    <property type="protein sequence ID" value="ABB15060.1"/>
    <property type="molecule type" value="Genomic_DNA"/>
</dbReference>
<dbReference type="KEGG" id="chy:CHY_1936"/>
<reference evidence="1 2" key="1">
    <citation type="journal article" date="2005" name="PLoS Genet.">
        <title>Life in hot carbon monoxide: the complete genome sequence of Carboxydothermus hydrogenoformans Z-2901.</title>
        <authorList>
            <person name="Wu M."/>
            <person name="Ren Q."/>
            <person name="Durkin A.S."/>
            <person name="Daugherty S.C."/>
            <person name="Brinkac L.M."/>
            <person name="Dodson R.J."/>
            <person name="Madupu R."/>
            <person name="Sullivan S.A."/>
            <person name="Kolonay J.F."/>
            <person name="Haft D.H."/>
            <person name="Nelson W.C."/>
            <person name="Tallon L.J."/>
            <person name="Jones K.M."/>
            <person name="Ulrich L.E."/>
            <person name="Gonzalez J.M."/>
            <person name="Zhulin I.B."/>
            <person name="Robb F.T."/>
            <person name="Eisen J.A."/>
        </authorList>
    </citation>
    <scope>NUCLEOTIDE SEQUENCE [LARGE SCALE GENOMIC DNA]</scope>
    <source>
        <strain evidence="2">ATCC BAA-161 / DSM 6008 / Z-2901</strain>
    </source>
</reference>
<dbReference type="HOGENOM" id="CLU_3248966_0_0_9"/>